<keyword evidence="3" id="KW-1185">Reference proteome</keyword>
<dbReference type="Proteomes" id="UP001603857">
    <property type="component" value="Unassembled WGS sequence"/>
</dbReference>
<proteinExistence type="predicted"/>
<evidence type="ECO:0000313" key="2">
    <source>
        <dbReference type="EMBL" id="KAL2340200.1"/>
    </source>
</evidence>
<protein>
    <submittedName>
        <fullName evidence="2">Uncharacterized protein</fullName>
    </submittedName>
</protein>
<feature type="compositionally biased region" description="Basic and acidic residues" evidence="1">
    <location>
        <begin position="69"/>
        <end position="80"/>
    </location>
</feature>
<dbReference type="AlphaFoldDB" id="A0ABD1MWI9"/>
<dbReference type="EMBL" id="JBGMDY010000003">
    <property type="protein sequence ID" value="KAL2340200.1"/>
    <property type="molecule type" value="Genomic_DNA"/>
</dbReference>
<comment type="caution">
    <text evidence="2">The sequence shown here is derived from an EMBL/GenBank/DDBJ whole genome shotgun (WGS) entry which is preliminary data.</text>
</comment>
<gene>
    <name evidence="2" type="ORF">Fmac_008140</name>
</gene>
<feature type="region of interest" description="Disordered" evidence="1">
    <location>
        <begin position="69"/>
        <end position="118"/>
    </location>
</feature>
<accession>A0ABD1MWI9</accession>
<feature type="compositionally biased region" description="Polar residues" evidence="1">
    <location>
        <begin position="109"/>
        <end position="118"/>
    </location>
</feature>
<reference evidence="2 3" key="1">
    <citation type="submission" date="2024-08" db="EMBL/GenBank/DDBJ databases">
        <title>Insights into the chromosomal genome structure of Flemingia macrophylla.</title>
        <authorList>
            <person name="Ding Y."/>
            <person name="Zhao Y."/>
            <person name="Bi W."/>
            <person name="Wu M."/>
            <person name="Zhao G."/>
            <person name="Gong Y."/>
            <person name="Li W."/>
            <person name="Zhang P."/>
        </authorList>
    </citation>
    <scope>NUCLEOTIDE SEQUENCE [LARGE SCALE GENOMIC DNA]</scope>
    <source>
        <strain evidence="2">DYQJB</strain>
        <tissue evidence="2">Leaf</tissue>
    </source>
</reference>
<organism evidence="2 3">
    <name type="scientific">Flemingia macrophylla</name>
    <dbReference type="NCBI Taxonomy" id="520843"/>
    <lineage>
        <taxon>Eukaryota</taxon>
        <taxon>Viridiplantae</taxon>
        <taxon>Streptophyta</taxon>
        <taxon>Embryophyta</taxon>
        <taxon>Tracheophyta</taxon>
        <taxon>Spermatophyta</taxon>
        <taxon>Magnoliopsida</taxon>
        <taxon>eudicotyledons</taxon>
        <taxon>Gunneridae</taxon>
        <taxon>Pentapetalae</taxon>
        <taxon>rosids</taxon>
        <taxon>fabids</taxon>
        <taxon>Fabales</taxon>
        <taxon>Fabaceae</taxon>
        <taxon>Papilionoideae</taxon>
        <taxon>50 kb inversion clade</taxon>
        <taxon>NPAAA clade</taxon>
        <taxon>indigoferoid/millettioid clade</taxon>
        <taxon>Phaseoleae</taxon>
        <taxon>Flemingia</taxon>
    </lineage>
</organism>
<sequence length="118" mass="12823">MEKRTKKQENRIITATSGYNASHVSQSSHAYHVMLNASSFNKICKGVAHCHNHGVFHYNLGLENEKDSIDKHAGNKKDSAGKNGSHSTNGGIKKHDSIDNYVGHKKNSGAGSKKSQGH</sequence>
<evidence type="ECO:0000256" key="1">
    <source>
        <dbReference type="SAM" id="MobiDB-lite"/>
    </source>
</evidence>
<name>A0ABD1MWI9_9FABA</name>
<evidence type="ECO:0000313" key="3">
    <source>
        <dbReference type="Proteomes" id="UP001603857"/>
    </source>
</evidence>